<keyword evidence="1" id="KW-0472">Membrane</keyword>
<dbReference type="EMBL" id="JAAXOT010000004">
    <property type="protein sequence ID" value="NKY56448.1"/>
    <property type="molecule type" value="Genomic_DNA"/>
</dbReference>
<comment type="caution">
    <text evidence="2">The sequence shown here is derived from an EMBL/GenBank/DDBJ whole genome shotgun (WGS) entry which is preliminary data.</text>
</comment>
<keyword evidence="1" id="KW-0812">Transmembrane</keyword>
<keyword evidence="3" id="KW-1185">Reference proteome</keyword>
<keyword evidence="1" id="KW-1133">Transmembrane helix</keyword>
<feature type="transmembrane region" description="Helical" evidence="1">
    <location>
        <begin position="144"/>
        <end position="163"/>
    </location>
</feature>
<evidence type="ECO:0000256" key="1">
    <source>
        <dbReference type="SAM" id="Phobius"/>
    </source>
</evidence>
<evidence type="ECO:0000313" key="2">
    <source>
        <dbReference type="EMBL" id="NKY56448.1"/>
    </source>
</evidence>
<accession>A0A846YH36</accession>
<sequence>MTKNEARIAIRHDAGEGGAPYASLSVAEPVPDICAQHGKPVCKRQGVRVKFATREIGLRQITYLRSILDGKGAFRIFKYPKADVEVTGQWPRCPLCLARTIFCRVLGSILVVAAVVPVALFFVRVASAVLFDQMPDLADNIVKAAPYALVYGLAFTRGAFSFARPVLRARLSDERTALVVTAHPAFIAALDDLGRHPRPVAAPSIW</sequence>
<dbReference type="AlphaFoldDB" id="A0A846YH36"/>
<proteinExistence type="predicted"/>
<evidence type="ECO:0000313" key="3">
    <source>
        <dbReference type="Proteomes" id="UP000570678"/>
    </source>
</evidence>
<dbReference type="Proteomes" id="UP000570678">
    <property type="component" value="Unassembled WGS sequence"/>
</dbReference>
<gene>
    <name evidence="2" type="ORF">HGA15_09845</name>
</gene>
<organism evidence="2 3">
    <name type="scientific">Nocardia flavorosea</name>
    <dbReference type="NCBI Taxonomy" id="53429"/>
    <lineage>
        <taxon>Bacteria</taxon>
        <taxon>Bacillati</taxon>
        <taxon>Actinomycetota</taxon>
        <taxon>Actinomycetes</taxon>
        <taxon>Mycobacteriales</taxon>
        <taxon>Nocardiaceae</taxon>
        <taxon>Nocardia</taxon>
    </lineage>
</organism>
<dbReference type="RefSeq" id="WP_157116763.1">
    <property type="nucleotide sequence ID" value="NZ_JAAXOT010000004.1"/>
</dbReference>
<name>A0A846YH36_9NOCA</name>
<protein>
    <submittedName>
        <fullName evidence="2">Uncharacterized protein</fullName>
    </submittedName>
</protein>
<reference evidence="2 3" key="1">
    <citation type="submission" date="2020-04" db="EMBL/GenBank/DDBJ databases">
        <title>MicrobeNet Type strains.</title>
        <authorList>
            <person name="Nicholson A.C."/>
        </authorList>
    </citation>
    <scope>NUCLEOTIDE SEQUENCE [LARGE SCALE GENOMIC DNA]</scope>
    <source>
        <strain evidence="2 3">JCM 3332</strain>
    </source>
</reference>
<feature type="transmembrane region" description="Helical" evidence="1">
    <location>
        <begin position="101"/>
        <end position="124"/>
    </location>
</feature>